<dbReference type="Pfam" id="PF02974">
    <property type="entry name" value="Inh"/>
    <property type="match status" value="2"/>
</dbReference>
<dbReference type="OrthoDB" id="8446360at2"/>
<feature type="domain" description="Alkaline proteinase inhibitor/ Outer membrane lipoprotein Omp19" evidence="3">
    <location>
        <begin position="154"/>
        <end position="253"/>
    </location>
</feature>
<dbReference type="SUPFAM" id="SSF50882">
    <property type="entry name" value="beta-Barrel protease inhibitors"/>
    <property type="match status" value="2"/>
</dbReference>
<dbReference type="Gene3D" id="2.40.128.10">
    <property type="match status" value="2"/>
</dbReference>
<sequence length="254" mass="26953">MTRGGRLAAPRSLSPGMRQLVLAAFLLCPLGQAAAQPPPAVPQTTPAQIDRVVGPWELSNPAGDRKCDVTFKAERAGPGFGLGFAASCAAIFPAVTGVVGWAVTPNGNIQWLDRTGAATFDFGETEVGIFEALRPGDPSVYFLTNRGLAGTTLPTADELTGIWTLGQPRGRALCTLTFKPELAANAGPLEQRFTLDAAEGCERSVAALGLSSWRLERELLVLQGATTVLSFKRDPDGRWTKVPADNRPLVLSRE</sequence>
<evidence type="ECO:0000256" key="2">
    <source>
        <dbReference type="SAM" id="SignalP"/>
    </source>
</evidence>
<organism evidence="4 5">
    <name type="scientific">Phreatobacter stygius</name>
    <dbReference type="NCBI Taxonomy" id="1940610"/>
    <lineage>
        <taxon>Bacteria</taxon>
        <taxon>Pseudomonadati</taxon>
        <taxon>Pseudomonadota</taxon>
        <taxon>Alphaproteobacteria</taxon>
        <taxon>Hyphomicrobiales</taxon>
        <taxon>Phreatobacteraceae</taxon>
        <taxon>Phreatobacter</taxon>
    </lineage>
</organism>
<keyword evidence="1 2" id="KW-0732">Signal</keyword>
<name>A0A4D7B474_9HYPH</name>
<dbReference type="KEGG" id="pstg:E8M01_11770"/>
<keyword evidence="5" id="KW-1185">Reference proteome</keyword>
<feature type="domain" description="Alkaline proteinase inhibitor/ Outer membrane lipoprotein Omp19" evidence="3">
    <location>
        <begin position="50"/>
        <end position="135"/>
    </location>
</feature>
<dbReference type="InterPro" id="IPR016085">
    <property type="entry name" value="Protease_inh_B-barrel_dom"/>
</dbReference>
<dbReference type="EMBL" id="CP039690">
    <property type="protein sequence ID" value="QCI64840.1"/>
    <property type="molecule type" value="Genomic_DNA"/>
</dbReference>
<dbReference type="GO" id="GO:0004866">
    <property type="term" value="F:endopeptidase inhibitor activity"/>
    <property type="evidence" value="ECO:0007669"/>
    <property type="project" value="InterPro"/>
</dbReference>
<evidence type="ECO:0000313" key="4">
    <source>
        <dbReference type="EMBL" id="QCI64840.1"/>
    </source>
</evidence>
<dbReference type="AlphaFoldDB" id="A0A4D7B474"/>
<accession>A0A4D7B474</accession>
<protein>
    <recommendedName>
        <fullName evidence="3">Alkaline proteinase inhibitor/ Outer membrane lipoprotein Omp19 domain-containing protein</fullName>
    </recommendedName>
</protein>
<feature type="signal peptide" evidence="2">
    <location>
        <begin position="1"/>
        <end position="35"/>
    </location>
</feature>
<gene>
    <name evidence="4" type="ORF">E8M01_11770</name>
</gene>
<proteinExistence type="predicted"/>
<evidence type="ECO:0000256" key="1">
    <source>
        <dbReference type="ARBA" id="ARBA00022729"/>
    </source>
</evidence>
<evidence type="ECO:0000259" key="3">
    <source>
        <dbReference type="Pfam" id="PF02974"/>
    </source>
</evidence>
<dbReference type="Proteomes" id="UP000298781">
    <property type="component" value="Chromosome"/>
</dbReference>
<evidence type="ECO:0000313" key="5">
    <source>
        <dbReference type="Proteomes" id="UP000298781"/>
    </source>
</evidence>
<feature type="chain" id="PRO_5020464846" description="Alkaline proteinase inhibitor/ Outer membrane lipoprotein Omp19 domain-containing protein" evidence="2">
    <location>
        <begin position="36"/>
        <end position="254"/>
    </location>
</feature>
<dbReference type="InterPro" id="IPR021140">
    <property type="entry name" value="Inh/Omp19"/>
</dbReference>
<reference evidence="4 5" key="1">
    <citation type="submission" date="2019-04" db="EMBL/GenBank/DDBJ databases">
        <title>Phreatobacter aquaticus sp. nov.</title>
        <authorList>
            <person name="Choi A."/>
        </authorList>
    </citation>
    <scope>NUCLEOTIDE SEQUENCE [LARGE SCALE GENOMIC DNA]</scope>
    <source>
        <strain evidence="4 5">KCTC 52518</strain>
    </source>
</reference>